<accession>A0A1H6F1Q3</accession>
<feature type="domain" description="AMP-dependent synthetase/ligase" evidence="2">
    <location>
        <begin position="9"/>
        <end position="63"/>
    </location>
</feature>
<proteinExistence type="predicted"/>
<dbReference type="EMBL" id="FNVT01000052">
    <property type="protein sequence ID" value="SEH04002.1"/>
    <property type="molecule type" value="Genomic_DNA"/>
</dbReference>
<evidence type="ECO:0000313" key="4">
    <source>
        <dbReference type="Proteomes" id="UP000236732"/>
    </source>
</evidence>
<gene>
    <name evidence="3" type="ORF">SAMN05444920_1525</name>
</gene>
<evidence type="ECO:0000259" key="2">
    <source>
        <dbReference type="Pfam" id="PF00501"/>
    </source>
</evidence>
<dbReference type="Proteomes" id="UP000236732">
    <property type="component" value="Unassembled WGS sequence"/>
</dbReference>
<reference evidence="3 4" key="1">
    <citation type="submission" date="2016-10" db="EMBL/GenBank/DDBJ databases">
        <authorList>
            <person name="de Groot N.N."/>
        </authorList>
    </citation>
    <scope>NUCLEOTIDE SEQUENCE [LARGE SCALE GENOMIC DNA]</scope>
    <source>
        <strain evidence="3 4">CGMCC 4.7037</strain>
    </source>
</reference>
<dbReference type="InterPro" id="IPR000873">
    <property type="entry name" value="AMP-dep_synth/lig_dom"/>
</dbReference>
<sequence>MFSLAVILRESEKAAPGKPAIRHDAGAMNYAELDGLSDSVADGLVARGIRPGDAVGLQLPNIPLRHPQGTRPSLGPSSASPRRGSVRWRRTCPSGRTGRSLSRS</sequence>
<feature type="region of interest" description="Disordered" evidence="1">
    <location>
        <begin position="59"/>
        <end position="104"/>
    </location>
</feature>
<dbReference type="Pfam" id="PF00501">
    <property type="entry name" value="AMP-binding"/>
    <property type="match status" value="1"/>
</dbReference>
<name>A0A1H6F1Q3_9ACTN</name>
<keyword evidence="4" id="KW-1185">Reference proteome</keyword>
<organism evidence="3 4">
    <name type="scientific">Nonomuraea solani</name>
    <dbReference type="NCBI Taxonomy" id="1144553"/>
    <lineage>
        <taxon>Bacteria</taxon>
        <taxon>Bacillati</taxon>
        <taxon>Actinomycetota</taxon>
        <taxon>Actinomycetes</taxon>
        <taxon>Streptosporangiales</taxon>
        <taxon>Streptosporangiaceae</taxon>
        <taxon>Nonomuraea</taxon>
    </lineage>
</organism>
<protein>
    <submittedName>
        <fullName evidence="3">AMP-binding enzyme</fullName>
    </submittedName>
</protein>
<dbReference type="OrthoDB" id="4332751at2"/>
<evidence type="ECO:0000256" key="1">
    <source>
        <dbReference type="SAM" id="MobiDB-lite"/>
    </source>
</evidence>
<evidence type="ECO:0000313" key="3">
    <source>
        <dbReference type="EMBL" id="SEH04002.1"/>
    </source>
</evidence>
<dbReference type="AlphaFoldDB" id="A0A1H6F1Q3"/>
<dbReference type="RefSeq" id="WP_103964911.1">
    <property type="nucleotide sequence ID" value="NZ_FNVT01000052.1"/>
</dbReference>
<dbReference type="SUPFAM" id="SSF56801">
    <property type="entry name" value="Acetyl-CoA synthetase-like"/>
    <property type="match status" value="1"/>
</dbReference>
<dbReference type="Gene3D" id="3.40.50.980">
    <property type="match status" value="1"/>
</dbReference>